<accession>A0A1A9KAT9</accession>
<dbReference type="Proteomes" id="UP001220662">
    <property type="component" value="Unassembled WGS sequence"/>
</dbReference>
<evidence type="ECO:0000313" key="3">
    <source>
        <dbReference type="EMBL" id="MDF3842223.1"/>
    </source>
</evidence>
<keyword evidence="1" id="KW-0175">Coiled coil</keyword>
<reference evidence="3" key="2">
    <citation type="submission" date="2023-03" db="EMBL/GenBank/DDBJ databases">
        <title>Draft assemblies of triclosan tolerant bacteria isolated from returned activated sludge.</title>
        <authorList>
            <person name="Van Hamelsveld S."/>
        </authorList>
    </citation>
    <scope>NUCLEOTIDE SEQUENCE</scope>
    <source>
        <strain evidence="3">GW210015_S63</strain>
    </source>
</reference>
<organism evidence="2 4">
    <name type="scientific">Pseudomonas citronellolis</name>
    <dbReference type="NCBI Taxonomy" id="53408"/>
    <lineage>
        <taxon>Bacteria</taxon>
        <taxon>Pseudomonadati</taxon>
        <taxon>Pseudomonadota</taxon>
        <taxon>Gammaproteobacteria</taxon>
        <taxon>Pseudomonadales</taxon>
        <taxon>Pseudomonadaceae</taxon>
        <taxon>Pseudomonas</taxon>
    </lineage>
</organism>
<dbReference type="AlphaFoldDB" id="A0A1A9KAT9"/>
<dbReference type="EMBL" id="CP015878">
    <property type="protein sequence ID" value="ANI14103.1"/>
    <property type="molecule type" value="Genomic_DNA"/>
</dbReference>
<dbReference type="EMBL" id="JARJLR010000200">
    <property type="protein sequence ID" value="MDF3842223.1"/>
    <property type="molecule type" value="Genomic_DNA"/>
</dbReference>
<proteinExistence type="predicted"/>
<protein>
    <submittedName>
        <fullName evidence="2">Chemotaxis protein</fullName>
    </submittedName>
    <submittedName>
        <fullName evidence="3">DUF2802 domain-containing protein</fullName>
    </submittedName>
</protein>
<evidence type="ECO:0000313" key="2">
    <source>
        <dbReference type="EMBL" id="ANI14103.1"/>
    </source>
</evidence>
<dbReference type="Pfam" id="PF10975">
    <property type="entry name" value="DUF2802"/>
    <property type="match status" value="1"/>
</dbReference>
<sequence>MLELVILLAVACLGLGGFCAWLLQGQRRQAAQLAEQATRQAALEQRLKELAKRSEAYQRVNVRMGEELGELRKQLANLPERLARLEQRDPTSLSFSQAARLAGMGASAADLAQACGLSQAEAELITRLHSGHKPEE</sequence>
<feature type="coiled-coil region" evidence="1">
    <location>
        <begin position="33"/>
        <end position="88"/>
    </location>
</feature>
<evidence type="ECO:0000256" key="1">
    <source>
        <dbReference type="SAM" id="Coils"/>
    </source>
</evidence>
<evidence type="ECO:0000313" key="4">
    <source>
        <dbReference type="Proteomes" id="UP000077748"/>
    </source>
</evidence>
<reference evidence="2 4" key="1">
    <citation type="submission" date="2016-05" db="EMBL/GenBank/DDBJ databases">
        <title>Genome Sequence of Pseudomonas citronellolis Strain SJTE-3, an Estrogens and Persistent Organic Pollutants degradation strain.</title>
        <authorList>
            <person name="Liang R."/>
        </authorList>
    </citation>
    <scope>NUCLEOTIDE SEQUENCE [LARGE SCALE GENOMIC DNA]</scope>
    <source>
        <strain evidence="2 4">SJTE-3</strain>
    </source>
</reference>
<gene>
    <name evidence="2" type="ORF">A9C11_08995</name>
    <name evidence="3" type="ORF">P3W55_10945</name>
</gene>
<name>A0A1A9KAT9_9PSED</name>
<dbReference type="Proteomes" id="UP000077748">
    <property type="component" value="Chromosome"/>
</dbReference>
<dbReference type="InterPro" id="IPR021244">
    <property type="entry name" value="DUF2802"/>
</dbReference>
<dbReference type="RefSeq" id="WP_009621113.1">
    <property type="nucleotide sequence ID" value="NZ_BDGS01000001.1"/>
</dbReference>